<dbReference type="InterPro" id="IPR005122">
    <property type="entry name" value="Uracil-DNA_glycosylase-like"/>
</dbReference>
<dbReference type="RefSeq" id="WP_062127982.1">
    <property type="nucleotide sequence ID" value="NZ_BAZW01000058.1"/>
</dbReference>
<comment type="caution">
    <text evidence="12">The sequence shown here is derived from an EMBL/GenBank/DDBJ whole genome shotgun (WGS) entry which is preliminary data.</text>
</comment>
<dbReference type="SUPFAM" id="SSF52141">
    <property type="entry name" value="Uracil-DNA glycosylase-like"/>
    <property type="match status" value="1"/>
</dbReference>
<keyword evidence="8" id="KW-0378">Hydrolase</keyword>
<dbReference type="InterPro" id="IPR002043">
    <property type="entry name" value="UDG_fam1"/>
</dbReference>
<dbReference type="Proteomes" id="UP000032900">
    <property type="component" value="Unassembled WGS sequence"/>
</dbReference>
<dbReference type="PANTHER" id="PTHR11264">
    <property type="entry name" value="URACIL-DNA GLYCOSYLASE"/>
    <property type="match status" value="1"/>
</dbReference>
<comment type="similarity">
    <text evidence="3">Belongs to the uracil-DNA glycosylase (UDG) superfamily. UNG family.</text>
</comment>
<evidence type="ECO:0000256" key="2">
    <source>
        <dbReference type="ARBA" id="ARBA00002631"/>
    </source>
</evidence>
<evidence type="ECO:0000313" key="12">
    <source>
        <dbReference type="EMBL" id="GAO31708.1"/>
    </source>
</evidence>
<comment type="function">
    <text evidence="2">Excises uracil residues from the DNA which can arise as a result of misincorporation of dUMP residues by DNA polymerase or due to deamination of cytosine.</text>
</comment>
<protein>
    <recommendedName>
        <fullName evidence="5">Uracil-DNA glycosylase</fullName>
        <ecNumber evidence="4">3.2.2.27</ecNumber>
    </recommendedName>
</protein>
<dbReference type="EC" id="3.2.2.27" evidence="4"/>
<dbReference type="InterPro" id="IPR018085">
    <property type="entry name" value="Ura-DNA_Glyclase_AS"/>
</dbReference>
<evidence type="ECO:0000256" key="10">
    <source>
        <dbReference type="PROSITE-ProRule" id="PRU10072"/>
    </source>
</evidence>
<gene>
    <name evidence="12" type="ORF">JCM15548_14098</name>
</gene>
<keyword evidence="6" id="KW-0963">Cytoplasm</keyword>
<dbReference type="EMBL" id="BAZW01000058">
    <property type="protein sequence ID" value="GAO31708.1"/>
    <property type="molecule type" value="Genomic_DNA"/>
</dbReference>
<evidence type="ECO:0000313" key="13">
    <source>
        <dbReference type="Proteomes" id="UP000032900"/>
    </source>
</evidence>
<evidence type="ECO:0000256" key="3">
    <source>
        <dbReference type="ARBA" id="ARBA00008184"/>
    </source>
</evidence>
<dbReference type="InterPro" id="IPR036895">
    <property type="entry name" value="Uracil-DNA_glycosylase-like_sf"/>
</dbReference>
<feature type="domain" description="Uracil-DNA glycosylase-like" evidence="11">
    <location>
        <begin position="51"/>
        <end position="223"/>
    </location>
</feature>
<feature type="active site" description="Proton acceptor" evidence="10">
    <location>
        <position position="67"/>
    </location>
</feature>
<keyword evidence="9" id="KW-0234">DNA repair</keyword>
<evidence type="ECO:0000256" key="1">
    <source>
        <dbReference type="ARBA" id="ARBA00001400"/>
    </source>
</evidence>
<dbReference type="STRING" id="1236989.JCM15548_14098"/>
<keyword evidence="7" id="KW-0227">DNA damage</keyword>
<dbReference type="PROSITE" id="PS00130">
    <property type="entry name" value="U_DNA_GLYCOSYLASE"/>
    <property type="match status" value="1"/>
</dbReference>
<proteinExistence type="inferred from homology"/>
<organism evidence="12 13">
    <name type="scientific">Geofilum rubicundum JCM 15548</name>
    <dbReference type="NCBI Taxonomy" id="1236989"/>
    <lineage>
        <taxon>Bacteria</taxon>
        <taxon>Pseudomonadati</taxon>
        <taxon>Bacteroidota</taxon>
        <taxon>Bacteroidia</taxon>
        <taxon>Marinilabiliales</taxon>
        <taxon>Marinilabiliaceae</taxon>
        <taxon>Geofilum</taxon>
    </lineage>
</organism>
<dbReference type="SMART" id="SM00987">
    <property type="entry name" value="UreE_C"/>
    <property type="match status" value="1"/>
</dbReference>
<keyword evidence="13" id="KW-1185">Reference proteome</keyword>
<reference evidence="12 13" key="1">
    <citation type="journal article" date="2015" name="Microbes Environ.">
        <title>Distribution and evolution of nitrogen fixation genes in the phylum bacteroidetes.</title>
        <authorList>
            <person name="Inoue J."/>
            <person name="Oshima K."/>
            <person name="Suda W."/>
            <person name="Sakamoto M."/>
            <person name="Iino T."/>
            <person name="Noda S."/>
            <person name="Hongoh Y."/>
            <person name="Hattori M."/>
            <person name="Ohkuma M."/>
        </authorList>
    </citation>
    <scope>NUCLEOTIDE SEQUENCE [LARGE SCALE GENOMIC DNA]</scope>
    <source>
        <strain evidence="12">JCM 15548</strain>
    </source>
</reference>
<dbReference type="Gene3D" id="3.40.470.10">
    <property type="entry name" value="Uracil-DNA glycosylase-like domain"/>
    <property type="match status" value="1"/>
</dbReference>
<evidence type="ECO:0000259" key="11">
    <source>
        <dbReference type="SMART" id="SM00986"/>
    </source>
</evidence>
<evidence type="ECO:0000256" key="6">
    <source>
        <dbReference type="ARBA" id="ARBA00022490"/>
    </source>
</evidence>
<dbReference type="SMART" id="SM00986">
    <property type="entry name" value="UDG"/>
    <property type="match status" value="1"/>
</dbReference>
<dbReference type="Pfam" id="PF03167">
    <property type="entry name" value="UDG"/>
    <property type="match status" value="1"/>
</dbReference>
<dbReference type="OrthoDB" id="9804372at2"/>
<dbReference type="GO" id="GO:0097510">
    <property type="term" value="P:base-excision repair, AP site formation via deaminated base removal"/>
    <property type="evidence" value="ECO:0007669"/>
    <property type="project" value="TreeGrafter"/>
</dbReference>
<dbReference type="GO" id="GO:0004844">
    <property type="term" value="F:uracil DNA N-glycosylase activity"/>
    <property type="evidence" value="ECO:0007669"/>
    <property type="project" value="UniProtKB-EC"/>
</dbReference>
<name>A0A0E9M284_9BACT</name>
<dbReference type="AlphaFoldDB" id="A0A0E9M284"/>
<evidence type="ECO:0000256" key="7">
    <source>
        <dbReference type="ARBA" id="ARBA00022763"/>
    </source>
</evidence>
<sequence>MSDQSSLIPLQVHPSWEPFLNEEGYALLETIAPKILNGAPFTPPPEYMLRFLTLDLDAVKVLILGQDPYPQAGVATGRAFEVGPLKSWTAPFRNTSLRNIVRAVYDAEYGEKRTFREIVGRLNSIFEGVKLLPPDQLFKYWEQQGVLLLNTSFSCEVGKPGSHAALWRPFTTALMTYINHRNPDIYWLLWGNHAREAVRHMSPRNVLLSCHPMICHERADDFLYGHTNHFKATSALIDWSGIRQTKS</sequence>
<evidence type="ECO:0000256" key="4">
    <source>
        <dbReference type="ARBA" id="ARBA00012030"/>
    </source>
</evidence>
<comment type="catalytic activity">
    <reaction evidence="1">
        <text>Hydrolyzes single-stranded DNA or mismatched double-stranded DNA and polynucleotides, releasing free uracil.</text>
        <dbReference type="EC" id="3.2.2.27"/>
    </reaction>
</comment>
<dbReference type="PANTHER" id="PTHR11264:SF8">
    <property type="entry name" value="URACIL-DNA GLYCOSYLASE-LIKE DOMAIN-CONTAINING PROTEIN"/>
    <property type="match status" value="1"/>
</dbReference>
<dbReference type="CDD" id="cd10027">
    <property type="entry name" value="UDG-F1-like"/>
    <property type="match status" value="1"/>
</dbReference>
<evidence type="ECO:0000256" key="5">
    <source>
        <dbReference type="ARBA" id="ARBA00018429"/>
    </source>
</evidence>
<evidence type="ECO:0000256" key="8">
    <source>
        <dbReference type="ARBA" id="ARBA00022801"/>
    </source>
</evidence>
<evidence type="ECO:0000256" key="9">
    <source>
        <dbReference type="ARBA" id="ARBA00023204"/>
    </source>
</evidence>
<accession>A0A0E9M284</accession>